<dbReference type="PANTHER" id="PTHR12827">
    <property type="entry name" value="MEIOTIC CHECKPOINT REGULATOR TSG24 FAMILY MEMBER"/>
    <property type="match status" value="1"/>
</dbReference>
<evidence type="ECO:0000256" key="4">
    <source>
        <dbReference type="ARBA" id="ARBA00022776"/>
    </source>
</evidence>
<feature type="domain" description="Anaphase-promoting complex subunit 1 middle" evidence="9">
    <location>
        <begin position="652"/>
        <end position="837"/>
    </location>
</feature>
<evidence type="ECO:0000256" key="2">
    <source>
        <dbReference type="ARBA" id="ARBA00022618"/>
    </source>
</evidence>
<feature type="domain" description="Anaphase-promoting complex subunit 1 N-terminal" evidence="7">
    <location>
        <begin position="22"/>
        <end position="238"/>
    </location>
</feature>
<comment type="caution">
    <text evidence="11">The sequence shown here is derived from an EMBL/GenBank/DDBJ whole genome shotgun (WGS) entry which is preliminary data.</text>
</comment>
<dbReference type="EMBL" id="CAVLEF010000004">
    <property type="protein sequence ID" value="CAK1542886.1"/>
    <property type="molecule type" value="Genomic_DNA"/>
</dbReference>
<dbReference type="Pfam" id="PF18122">
    <property type="entry name" value="APC1_C"/>
    <property type="match status" value="1"/>
</dbReference>
<dbReference type="Pfam" id="PF12859">
    <property type="entry name" value="ANAPC1"/>
    <property type="match status" value="1"/>
</dbReference>
<gene>
    <name evidence="11" type="ORF">LNINA_LOCUS2733</name>
</gene>
<evidence type="ECO:0000259" key="7">
    <source>
        <dbReference type="Pfam" id="PF12859"/>
    </source>
</evidence>
<dbReference type="Proteomes" id="UP001497472">
    <property type="component" value="Unassembled WGS sequence"/>
</dbReference>
<evidence type="ECO:0000256" key="6">
    <source>
        <dbReference type="SAM" id="MobiDB-lite"/>
    </source>
</evidence>
<keyword evidence="5" id="KW-0131">Cell cycle</keyword>
<evidence type="ECO:0000256" key="3">
    <source>
        <dbReference type="ARBA" id="ARBA00022737"/>
    </source>
</evidence>
<sequence length="1994" mass="222193">MCKKFNLNCTQNKHKKGLNPKTDCHYEEELYVKGCTAVWSKGLVSSPGSKVSAPEQRETIACYTIDNPIKNAAFVDFHVDLKNTMLIDALNSQIEDTKKNIKIEDNTEHVKSEIMPSILLIDSKCMRVYAADGREYITSLPFQVKKVWPMKFGVLFEKDPTPILHSSLLPVSFLKHNETQNSTFSRSKASSHHLSAKLRAESISGYDQDCPLPTCFSISHPLDDVNPILMKSPSQGLQYYNDGDLQIIFVSSDPSIILLYDWKLGTHSLWKIRKAFRDECLSVCSNMNVTYNQSCDFGRSPSHSIGKSSWLGSPLHSKKQPKTPKMSRQNSTIASIFQQQGLTPHSSFGHSSVSTMANSIPAPPSLPLYPDICIDHIFTDSQVLRRDKIERPSDTKAFLHTDLVGHEYLCYMVKVEGVSKLQIMRLKKSHTHGQNKMNIIVGWVSSVLAKDAVVLDHLKMMALIDETGNIILQSGNNFVGKIHVGGVLARLIDSPYTKRSTFQSPFPRRSSLLPTRCDNTTFDDSALHLLSPVPHSSVSRLERKESLGIRGLCDAAGDRLSVSFESGQLYRIALPPVVCSPLLSRSCDALAAALPKDLTMQVLIKWYGVRNAPGTQDLTPDQEWEMFSELMLSLIGYDVDKLGQKHSDEETEVLPKKQRTSNDGSQDDWEHMIHSKFHEGINHSLTNLLNLPSLEVDSKHKRAEEEKPIQFNSNALLFPYMVHLFYTFHLLYEDMKLNTLLENDLKRLAKLLYQISKDICLDKYVDHYWLDFPTDYSFVAECESQIGEEVLKRLVQPSYFSAEPPNIYAYLNSVLKDVDEGCYPYISQVNDMSKNIIEIMSAAGCGRGSGVRILNVAGGEGGAMASSTPRVATSTAPSVPHAAAVLLACERGLTLRDIDNFPPAIALMIITIFSRCKLDPPVDWPLAAYSLVMREDLALQAGIQHKIKSTDEYLETLALEVLEKETAFTQNDNNLEEVSHKADEEITGLEHMGTKLLTLLYPKDQRMSEVYSLLQSSRPVTVNLTQRPEVSDHDFIEEQEKYLYALGTRTMALPVGRGMVTLRTLACPPTDSLTLPKLCVSGRGPPPRCNTINLNASDTSPQCLLWPTFHNGVAAGLAVVPMTGSSIDSNWIVYNRPRGTQDMSTEHAGFLLALGLNGHLKDMPYMILFDYFIKSHQMISIGLLLGLTATFRGTMDVLATKMVSIHLEALLPPSSVEMDIHHGVLVAALLGVGLLYQRSAHAHYAQVLLREIGKPPGPEMENCVEREGYALAAGLALGCVCLRAGDQPHVANMAPALRTYMLGGDRRGFNGSQKDKYKQGSFAVREGSTVNLDVTAPGATLALGLIYMKTNNPAVAEWLQPPTTAYMLDFVRPDLLMLRIIARGLVLWDSIEPTEEWVENQVPATIKPYCFVKPTEENIDYEAMNQAYCNIIAGACFALGLRFAGSGDEEARDTTLYFASRLASAWSRAPEHTGASTLETCCCVCLLAAGCIMAGRGDIAVMRLCRRLRARTAASRSNSTPTHAAHPPLTHGAQMAVHCALGLLFLGGGRATLGSTPDAVAALLTAFFPKFPTHTEDNRYHLQAFRHLYVLAVEYRLVLPRDIDTGKLCYAHIQVVDLNGLAKELKAPCLIPELDALKEVKINDPRYWPMSFHRDRNWDQLKTFLEYTWCIDIKQRAGCLSYANDPQGFLTMLGQTLTLDKSNIWSAKPDNIELFTNDARVQNFIKHYLAKDNRDEPIGANICADCLVFKKKRSSVKTSGLINKGCVCRKYTKEEQELLQNLSVVTYECVVNDVLRALPIWTTFLTIIKAMRTSPSSYHMWQMKLLLSQTEALSRRGCSEMKVDDVDSEPLVSHEFTLAVKQRIALLFDKWELKILPFLRKYLGMPSSRTINSCQEDVKRILASFLMYHELRRNLLRDSGFDTSELGLVMCEKAALSGDAASTRFDAVIAVIDRGLRHSVEVSRGLCPRLVLDCARGWTRDTDLLAAGLVLLGQ</sequence>
<dbReference type="GO" id="GO:0060090">
    <property type="term" value="F:molecular adaptor activity"/>
    <property type="evidence" value="ECO:0007669"/>
    <property type="project" value="TreeGrafter"/>
</dbReference>
<evidence type="ECO:0000256" key="1">
    <source>
        <dbReference type="ARBA" id="ARBA00010547"/>
    </source>
</evidence>
<dbReference type="InterPro" id="IPR049255">
    <property type="entry name" value="Apc1_N"/>
</dbReference>
<dbReference type="Pfam" id="PF20518">
    <property type="entry name" value="Apc1_MidN"/>
    <property type="match status" value="1"/>
</dbReference>
<comment type="similarity">
    <text evidence="1">Belongs to the APC1 family.</text>
</comment>
<dbReference type="GO" id="GO:0051301">
    <property type="term" value="P:cell division"/>
    <property type="evidence" value="ECO:0007669"/>
    <property type="project" value="UniProtKB-KW"/>
</dbReference>
<keyword evidence="3" id="KW-0677">Repeat</keyword>
<keyword evidence="2" id="KW-0132">Cell division</keyword>
<reference evidence="11 12" key="1">
    <citation type="submission" date="2023-11" db="EMBL/GenBank/DDBJ databases">
        <authorList>
            <person name="Okamura Y."/>
        </authorList>
    </citation>
    <scope>NUCLEOTIDE SEQUENCE [LARGE SCALE GENOMIC DNA]</scope>
</reference>
<proteinExistence type="inferred from homology"/>
<dbReference type="GO" id="GO:0070979">
    <property type="term" value="P:protein K11-linked ubiquitination"/>
    <property type="evidence" value="ECO:0007669"/>
    <property type="project" value="TreeGrafter"/>
</dbReference>
<evidence type="ECO:0000313" key="11">
    <source>
        <dbReference type="EMBL" id="CAK1542886.1"/>
    </source>
</evidence>
<dbReference type="InterPro" id="IPR011989">
    <property type="entry name" value="ARM-like"/>
</dbReference>
<evidence type="ECO:0008006" key="13">
    <source>
        <dbReference type="Google" id="ProtNLM"/>
    </source>
</evidence>
<evidence type="ECO:0000259" key="8">
    <source>
        <dbReference type="Pfam" id="PF18122"/>
    </source>
</evidence>
<dbReference type="InterPro" id="IPR024990">
    <property type="entry name" value="Apc1"/>
</dbReference>
<keyword evidence="12" id="KW-1185">Reference proteome</keyword>
<protein>
    <recommendedName>
        <fullName evidence="13">Anaphase-promoting complex subunit 1</fullName>
    </recommendedName>
</protein>
<dbReference type="GO" id="GO:0031145">
    <property type="term" value="P:anaphase-promoting complex-dependent catabolic process"/>
    <property type="evidence" value="ECO:0007669"/>
    <property type="project" value="TreeGrafter"/>
</dbReference>
<name>A0AAV1J3A8_9NEOP</name>
<accession>A0AAV1J3A8</accession>
<evidence type="ECO:0000259" key="10">
    <source>
        <dbReference type="Pfam" id="PF21282"/>
    </source>
</evidence>
<feature type="region of interest" description="Disordered" evidence="6">
    <location>
        <begin position="306"/>
        <end position="330"/>
    </location>
</feature>
<dbReference type="InterPro" id="IPR046794">
    <property type="entry name" value="Apc1_MidN"/>
</dbReference>
<feature type="region of interest" description="Disordered" evidence="6">
    <location>
        <begin position="646"/>
        <end position="666"/>
    </location>
</feature>
<dbReference type="InterPro" id="IPR041221">
    <property type="entry name" value="APC1_C"/>
</dbReference>
<dbReference type="GO" id="GO:0007091">
    <property type="term" value="P:metaphase/anaphase transition of mitotic cell cycle"/>
    <property type="evidence" value="ECO:0007669"/>
    <property type="project" value="TreeGrafter"/>
</dbReference>
<dbReference type="PANTHER" id="PTHR12827:SF3">
    <property type="entry name" value="ANAPHASE-PROMOTING COMPLEX SUBUNIT 1"/>
    <property type="match status" value="1"/>
</dbReference>
<keyword evidence="4" id="KW-0498">Mitosis</keyword>
<dbReference type="GO" id="GO:0005680">
    <property type="term" value="C:anaphase-promoting complex"/>
    <property type="evidence" value="ECO:0007669"/>
    <property type="project" value="InterPro"/>
</dbReference>
<organism evidence="11 12">
    <name type="scientific">Leptosia nina</name>
    <dbReference type="NCBI Taxonomy" id="320188"/>
    <lineage>
        <taxon>Eukaryota</taxon>
        <taxon>Metazoa</taxon>
        <taxon>Ecdysozoa</taxon>
        <taxon>Arthropoda</taxon>
        <taxon>Hexapoda</taxon>
        <taxon>Insecta</taxon>
        <taxon>Pterygota</taxon>
        <taxon>Neoptera</taxon>
        <taxon>Endopterygota</taxon>
        <taxon>Lepidoptera</taxon>
        <taxon>Glossata</taxon>
        <taxon>Ditrysia</taxon>
        <taxon>Papilionoidea</taxon>
        <taxon>Pieridae</taxon>
        <taxon>Pierinae</taxon>
        <taxon>Leptosia</taxon>
    </lineage>
</organism>
<dbReference type="InterPro" id="IPR048971">
    <property type="entry name" value="Apc1_3rd"/>
</dbReference>
<evidence type="ECO:0000313" key="12">
    <source>
        <dbReference type="Proteomes" id="UP001497472"/>
    </source>
</evidence>
<feature type="domain" description="Anaphase-promoting complex subunit 1 C-terminal" evidence="8">
    <location>
        <begin position="1712"/>
        <end position="1909"/>
    </location>
</feature>
<feature type="domain" description="Anaphase-promoting complex subunit 1 beta-sandwich" evidence="10">
    <location>
        <begin position="1596"/>
        <end position="1676"/>
    </location>
</feature>
<dbReference type="Gene3D" id="1.25.10.10">
    <property type="entry name" value="Leucine-rich Repeat Variant"/>
    <property type="match status" value="2"/>
</dbReference>
<dbReference type="Pfam" id="PF21282">
    <property type="entry name" value="APC1_3rd"/>
    <property type="match status" value="1"/>
</dbReference>
<evidence type="ECO:0000256" key="5">
    <source>
        <dbReference type="ARBA" id="ARBA00023306"/>
    </source>
</evidence>
<evidence type="ECO:0000259" key="9">
    <source>
        <dbReference type="Pfam" id="PF20518"/>
    </source>
</evidence>